<name>A0A0A8YTJ4_ARUDO</name>
<evidence type="ECO:0000313" key="1">
    <source>
        <dbReference type="EMBL" id="JAD25897.1"/>
    </source>
</evidence>
<protein>
    <submittedName>
        <fullName evidence="1">Uncharacterized protein</fullName>
    </submittedName>
</protein>
<organism evidence="1">
    <name type="scientific">Arundo donax</name>
    <name type="common">Giant reed</name>
    <name type="synonym">Donax arundinaceus</name>
    <dbReference type="NCBI Taxonomy" id="35708"/>
    <lineage>
        <taxon>Eukaryota</taxon>
        <taxon>Viridiplantae</taxon>
        <taxon>Streptophyta</taxon>
        <taxon>Embryophyta</taxon>
        <taxon>Tracheophyta</taxon>
        <taxon>Spermatophyta</taxon>
        <taxon>Magnoliopsida</taxon>
        <taxon>Liliopsida</taxon>
        <taxon>Poales</taxon>
        <taxon>Poaceae</taxon>
        <taxon>PACMAD clade</taxon>
        <taxon>Arundinoideae</taxon>
        <taxon>Arundineae</taxon>
        <taxon>Arundo</taxon>
    </lineage>
</organism>
<reference evidence="1" key="2">
    <citation type="journal article" date="2015" name="Data Brief">
        <title>Shoot transcriptome of the giant reed, Arundo donax.</title>
        <authorList>
            <person name="Barrero R.A."/>
            <person name="Guerrero F.D."/>
            <person name="Moolhuijzen P."/>
            <person name="Goolsby J.A."/>
            <person name="Tidwell J."/>
            <person name="Bellgard S.E."/>
            <person name="Bellgard M.I."/>
        </authorList>
    </citation>
    <scope>NUCLEOTIDE SEQUENCE</scope>
    <source>
        <tissue evidence="1">Shoot tissue taken approximately 20 cm above the soil surface</tissue>
    </source>
</reference>
<proteinExistence type="predicted"/>
<reference evidence="1" key="1">
    <citation type="submission" date="2014-09" db="EMBL/GenBank/DDBJ databases">
        <authorList>
            <person name="Magalhaes I.L.F."/>
            <person name="Oliveira U."/>
            <person name="Santos F.R."/>
            <person name="Vidigal T.H.D.A."/>
            <person name="Brescovit A.D."/>
            <person name="Santos A.J."/>
        </authorList>
    </citation>
    <scope>NUCLEOTIDE SEQUENCE</scope>
    <source>
        <tissue evidence="1">Shoot tissue taken approximately 20 cm above the soil surface</tissue>
    </source>
</reference>
<dbReference type="AlphaFoldDB" id="A0A0A8YTJ4"/>
<accession>A0A0A8YTJ4</accession>
<sequence length="51" mass="6363">MLRDGLVARRPWRRWIQCQRAWIWWIPARDSGDDLAVRRRIPIFSLFCKFF</sequence>
<dbReference type="EMBL" id="GBRH01271998">
    <property type="protein sequence ID" value="JAD25897.1"/>
    <property type="molecule type" value="Transcribed_RNA"/>
</dbReference>